<reference evidence="2 3" key="1">
    <citation type="submission" date="2020-02" db="EMBL/GenBank/DDBJ databases">
        <title>Bacillus aquiflavi sp. nov., isolated from yellow water of strong flavor Chinese baijiu in Yibin region of China.</title>
        <authorList>
            <person name="Xie J."/>
        </authorList>
    </citation>
    <scope>NUCLEOTIDE SEQUENCE [LARGE SCALE GENOMIC DNA]</scope>
    <source>
        <strain evidence="2 3">SA4</strain>
    </source>
</reference>
<feature type="transmembrane region" description="Helical" evidence="1">
    <location>
        <begin position="12"/>
        <end position="32"/>
    </location>
</feature>
<sequence length="357" mass="39015">MIKLLKGNQSGVALLTVLFIVVVLSIVGTFMLQSTTYGLQTVVKNNKDQEEFYRAEGAIEIVLAEMSEYKTSNGNSGPFFYALDHDIVTHTIGNREVEVQITTNPDVETITPSPTRPVNEPITVTLEARYKDNSTVSRVMTFDMALFPDTIITNHGFSYVNDDGYKNKGQFLINPKPEQVHVDTYYDLMEDLGIGWSTTTNGNSNNITGIVWSTTYDYQLIDQSFIFPSGIKKVKEIKVQGEGNKIIIPNDAIVFAETVTLGGNAGANAGIPQLIIEGALIVNEYKNNGNSIVTINSGMVTYNNSGTSNTFQVNGLTRGIDCLLLPAACSPDDGTEVLTGTYSSRLSPKSIDFSTER</sequence>
<gene>
    <name evidence="2" type="ORF">G4D63_15045</name>
</gene>
<dbReference type="Proteomes" id="UP000481043">
    <property type="component" value="Unassembled WGS sequence"/>
</dbReference>
<dbReference type="RefSeq" id="WP_163180517.1">
    <property type="nucleotide sequence ID" value="NZ_JAAIWM010000005.1"/>
</dbReference>
<keyword evidence="1" id="KW-0812">Transmembrane</keyword>
<dbReference type="AlphaFoldDB" id="A0A6M0Q9S5"/>
<keyword evidence="3" id="KW-1185">Reference proteome</keyword>
<proteinExistence type="predicted"/>
<organism evidence="2 3">
    <name type="scientific">Bacillus mesophilus</name>
    <dbReference type="NCBI Taxonomy" id="1808955"/>
    <lineage>
        <taxon>Bacteria</taxon>
        <taxon>Bacillati</taxon>
        <taxon>Bacillota</taxon>
        <taxon>Bacilli</taxon>
        <taxon>Bacillales</taxon>
        <taxon>Bacillaceae</taxon>
        <taxon>Bacillus</taxon>
    </lineage>
</organism>
<dbReference type="EMBL" id="JAAIWM010000005">
    <property type="protein sequence ID" value="NEY73053.1"/>
    <property type="molecule type" value="Genomic_DNA"/>
</dbReference>
<evidence type="ECO:0000313" key="2">
    <source>
        <dbReference type="EMBL" id="NEY73053.1"/>
    </source>
</evidence>
<evidence type="ECO:0000256" key="1">
    <source>
        <dbReference type="SAM" id="Phobius"/>
    </source>
</evidence>
<protein>
    <recommendedName>
        <fullName evidence="4">Type 4 fimbrial biogenesis protein PilX N-terminal domain-containing protein</fullName>
    </recommendedName>
</protein>
<keyword evidence="1" id="KW-1133">Transmembrane helix</keyword>
<name>A0A6M0Q9S5_9BACI</name>
<evidence type="ECO:0008006" key="4">
    <source>
        <dbReference type="Google" id="ProtNLM"/>
    </source>
</evidence>
<comment type="caution">
    <text evidence="2">The sequence shown here is derived from an EMBL/GenBank/DDBJ whole genome shotgun (WGS) entry which is preliminary data.</text>
</comment>
<keyword evidence="1" id="KW-0472">Membrane</keyword>
<accession>A0A6M0Q9S5</accession>
<evidence type="ECO:0000313" key="3">
    <source>
        <dbReference type="Proteomes" id="UP000481043"/>
    </source>
</evidence>